<dbReference type="NCBIfam" id="TIGR00229">
    <property type="entry name" value="sensory_box"/>
    <property type="match status" value="2"/>
</dbReference>
<dbReference type="Pfam" id="PF08448">
    <property type="entry name" value="PAS_4"/>
    <property type="match status" value="1"/>
</dbReference>
<dbReference type="GO" id="GO:0032259">
    <property type="term" value="P:methylation"/>
    <property type="evidence" value="ECO:0007669"/>
    <property type="project" value="UniProtKB-KW"/>
</dbReference>
<keyword evidence="5" id="KW-0949">S-adenosyl-L-methionine</keyword>
<evidence type="ECO:0000256" key="3">
    <source>
        <dbReference type="ARBA" id="ARBA00022603"/>
    </source>
</evidence>
<dbReference type="Pfam" id="PF03705">
    <property type="entry name" value="CheR_N"/>
    <property type="match status" value="1"/>
</dbReference>
<dbReference type="InterPro" id="IPR036804">
    <property type="entry name" value="CheR_N_sf"/>
</dbReference>
<dbReference type="PRINTS" id="PR00996">
    <property type="entry name" value="CHERMTFRASE"/>
</dbReference>
<evidence type="ECO:0000256" key="2">
    <source>
        <dbReference type="ARBA" id="ARBA00012534"/>
    </source>
</evidence>
<dbReference type="SUPFAM" id="SSF55785">
    <property type="entry name" value="PYP-like sensor domain (PAS domain)"/>
    <property type="match status" value="2"/>
</dbReference>
<organism evidence="10 11">
    <name type="scientific">Nocardioides abyssi</name>
    <dbReference type="NCBI Taxonomy" id="3058370"/>
    <lineage>
        <taxon>Bacteria</taxon>
        <taxon>Bacillati</taxon>
        <taxon>Actinomycetota</taxon>
        <taxon>Actinomycetes</taxon>
        <taxon>Propionibacteriales</taxon>
        <taxon>Nocardioidaceae</taxon>
        <taxon>Nocardioides</taxon>
    </lineage>
</organism>
<dbReference type="Proteomes" id="UP001168537">
    <property type="component" value="Unassembled WGS sequence"/>
</dbReference>
<dbReference type="InterPro" id="IPR000780">
    <property type="entry name" value="CheR_MeTrfase"/>
</dbReference>
<dbReference type="InterPro" id="IPR029063">
    <property type="entry name" value="SAM-dependent_MTases_sf"/>
</dbReference>
<evidence type="ECO:0000259" key="7">
    <source>
        <dbReference type="PROSITE" id="PS50112"/>
    </source>
</evidence>
<dbReference type="Gene3D" id="1.10.155.10">
    <property type="entry name" value="Chemotaxis receptor methyltransferase CheR, N-terminal domain"/>
    <property type="match status" value="1"/>
</dbReference>
<keyword evidence="4" id="KW-0808">Transferase</keyword>
<reference evidence="10" key="1">
    <citation type="submission" date="2023-06" db="EMBL/GenBank/DDBJ databases">
        <title>Draft genome sequence of Nocardioides sp. SOB72.</title>
        <authorList>
            <person name="Zhang G."/>
        </authorList>
    </citation>
    <scope>NUCLEOTIDE SEQUENCE</scope>
    <source>
        <strain evidence="10">SOB72</strain>
    </source>
</reference>
<dbReference type="Pfam" id="PF13426">
    <property type="entry name" value="PAS_9"/>
    <property type="match status" value="1"/>
</dbReference>
<dbReference type="EC" id="2.1.1.80" evidence="2"/>
<evidence type="ECO:0000256" key="1">
    <source>
        <dbReference type="ARBA" id="ARBA00001541"/>
    </source>
</evidence>
<dbReference type="EMBL" id="JAUHJR010000007">
    <property type="protein sequence ID" value="MDN4162891.1"/>
    <property type="molecule type" value="Genomic_DNA"/>
</dbReference>
<dbReference type="SUPFAM" id="SSF53335">
    <property type="entry name" value="S-adenosyl-L-methionine-dependent methyltransferases"/>
    <property type="match status" value="1"/>
</dbReference>
<dbReference type="Pfam" id="PF01739">
    <property type="entry name" value="CheR"/>
    <property type="match status" value="1"/>
</dbReference>
<evidence type="ECO:0000313" key="11">
    <source>
        <dbReference type="Proteomes" id="UP001168537"/>
    </source>
</evidence>
<feature type="domain" description="PAS" evidence="7">
    <location>
        <begin position="497"/>
        <end position="545"/>
    </location>
</feature>
<keyword evidence="3 10" id="KW-0489">Methyltransferase</keyword>
<dbReference type="CDD" id="cd00130">
    <property type="entry name" value="PAS"/>
    <property type="match status" value="2"/>
</dbReference>
<comment type="caution">
    <text evidence="10">The sequence shown here is derived from an EMBL/GenBank/DDBJ whole genome shotgun (WGS) entry which is preliminary data.</text>
</comment>
<evidence type="ECO:0000259" key="8">
    <source>
        <dbReference type="PROSITE" id="PS50113"/>
    </source>
</evidence>
<dbReference type="RefSeq" id="WP_300962031.1">
    <property type="nucleotide sequence ID" value="NZ_JAUHJR010000007.1"/>
</dbReference>
<comment type="catalytic activity">
    <reaction evidence="1">
        <text>L-glutamyl-[protein] + S-adenosyl-L-methionine = [protein]-L-glutamate 5-O-methyl ester + S-adenosyl-L-homocysteine</text>
        <dbReference type="Rhea" id="RHEA:24452"/>
        <dbReference type="Rhea" id="RHEA-COMP:10208"/>
        <dbReference type="Rhea" id="RHEA-COMP:10311"/>
        <dbReference type="ChEBI" id="CHEBI:29973"/>
        <dbReference type="ChEBI" id="CHEBI:57856"/>
        <dbReference type="ChEBI" id="CHEBI:59789"/>
        <dbReference type="ChEBI" id="CHEBI:82795"/>
        <dbReference type="EC" id="2.1.1.80"/>
    </reaction>
</comment>
<dbReference type="CDD" id="cd02440">
    <property type="entry name" value="AdoMet_MTases"/>
    <property type="match status" value="1"/>
</dbReference>
<dbReference type="PANTHER" id="PTHR24422">
    <property type="entry name" value="CHEMOTAXIS PROTEIN METHYLTRANSFERASE"/>
    <property type="match status" value="1"/>
</dbReference>
<feature type="domain" description="PAC" evidence="8">
    <location>
        <begin position="367"/>
        <end position="419"/>
    </location>
</feature>
<gene>
    <name evidence="10" type="ORF">QWY29_16095</name>
</gene>
<dbReference type="SUPFAM" id="SSF47757">
    <property type="entry name" value="Chemotaxis receptor methyltransferase CheR, N-terminal domain"/>
    <property type="match status" value="1"/>
</dbReference>
<dbReference type="Gene3D" id="3.30.450.20">
    <property type="entry name" value="PAS domain"/>
    <property type="match status" value="2"/>
</dbReference>
<proteinExistence type="predicted"/>
<dbReference type="InterPro" id="IPR035965">
    <property type="entry name" value="PAS-like_dom_sf"/>
</dbReference>
<dbReference type="Gene3D" id="1.20.120.330">
    <property type="entry name" value="Nucleotidyltransferases domain 2"/>
    <property type="match status" value="1"/>
</dbReference>
<dbReference type="PROSITE" id="PS50112">
    <property type="entry name" value="PAS"/>
    <property type="match status" value="1"/>
</dbReference>
<keyword evidence="11" id="KW-1185">Reference proteome</keyword>
<dbReference type="GO" id="GO:0008168">
    <property type="term" value="F:methyltransferase activity"/>
    <property type="evidence" value="ECO:0007669"/>
    <property type="project" value="UniProtKB-KW"/>
</dbReference>
<dbReference type="SMART" id="SM00091">
    <property type="entry name" value="PAS"/>
    <property type="match status" value="2"/>
</dbReference>
<dbReference type="Gene3D" id="3.40.50.150">
    <property type="entry name" value="Vaccinia Virus protein VP39"/>
    <property type="match status" value="1"/>
</dbReference>
<dbReference type="PANTHER" id="PTHR24422:SF10">
    <property type="entry name" value="CHEMOTAXIS PROTEIN METHYLTRANSFERASE 2"/>
    <property type="match status" value="1"/>
</dbReference>
<feature type="domain" description="CheR-type methyltransferase" evidence="9">
    <location>
        <begin position="1"/>
        <end position="265"/>
    </location>
</feature>
<dbReference type="InterPro" id="IPR022642">
    <property type="entry name" value="CheR_C"/>
</dbReference>
<keyword evidence="6" id="KW-0175">Coiled coil</keyword>
<dbReference type="PROSITE" id="PS50113">
    <property type="entry name" value="PAC"/>
    <property type="match status" value="1"/>
</dbReference>
<evidence type="ECO:0000256" key="6">
    <source>
        <dbReference type="SAM" id="Coils"/>
    </source>
</evidence>
<accession>A0ABT8EYF8</accession>
<dbReference type="InterPro" id="IPR000014">
    <property type="entry name" value="PAS"/>
</dbReference>
<sequence length="621" mass="70238">MSTVEDDAAFEALLRHIKEQRGFDFTGYKRASLVRRVRRRMDAIGVTGYEEYEDHLTVHPDEFTHLFNTILINVTGFFRDTDAWDHLRDEILPAILRRREGRPIRVWSAGCASGQEAYTAAILLAELLGPEDFRERVKIYATDVDEEALAQARQASYADNEIASVPEALREKYFTRTGTRYVFRKELRRSVIFGRNDLVQDAPISHVDLLMCRNTMMYLNAQTQAQVLQRMHFALAPDGVLFLGKAEMLLSHSAYFRPIETRRRFFGKVDTGVRERGLVTVPTRATSPAALDPDAVLQRSALLSSAAAQVVLDAGGRLVMSNHRALHLFGLSSRDVGRPIQDLEISYRPLELRSHMDEAVHQRRTVWVRDVELHRLGNEPLILDVQVVPLSDDDGGHLGLTVIFNDVTQYRQLEKELQVTNLQLETAYEELQSTNEELETTNEELQSTVEELETTNEELQSTNEELETMNEELQAMNDELQVSNETLRDRQEEVDRLNRFMSAVLGSMNAGVAVVDADLQVLAWNSRAEDLWGVRADEAVGQHLLNLDIGLPLEDLRQPLRTRLAEPDDGVSTVVVDAVNRRGRSVRLRTTLTSVRDTSGSMPVAMLVMDVLDEQPAAHLG</sequence>
<evidence type="ECO:0000256" key="4">
    <source>
        <dbReference type="ARBA" id="ARBA00022679"/>
    </source>
</evidence>
<evidence type="ECO:0000256" key="5">
    <source>
        <dbReference type="ARBA" id="ARBA00022691"/>
    </source>
</evidence>
<dbReference type="PROSITE" id="PS50123">
    <property type="entry name" value="CHER"/>
    <property type="match status" value="1"/>
</dbReference>
<dbReference type="InterPro" id="IPR050903">
    <property type="entry name" value="Bact_Chemotaxis_MeTrfase"/>
</dbReference>
<name>A0ABT8EYF8_9ACTN</name>
<evidence type="ECO:0000313" key="10">
    <source>
        <dbReference type="EMBL" id="MDN4162891.1"/>
    </source>
</evidence>
<protein>
    <recommendedName>
        <fullName evidence="2">protein-glutamate O-methyltransferase</fullName>
        <ecNumber evidence="2">2.1.1.80</ecNumber>
    </recommendedName>
</protein>
<dbReference type="InterPro" id="IPR022641">
    <property type="entry name" value="CheR_N"/>
</dbReference>
<evidence type="ECO:0000259" key="9">
    <source>
        <dbReference type="PROSITE" id="PS50123"/>
    </source>
</evidence>
<dbReference type="InterPro" id="IPR013656">
    <property type="entry name" value="PAS_4"/>
</dbReference>
<dbReference type="SMART" id="SM00138">
    <property type="entry name" value="MeTrc"/>
    <property type="match status" value="1"/>
</dbReference>
<dbReference type="InterPro" id="IPR000700">
    <property type="entry name" value="PAS-assoc_C"/>
</dbReference>
<feature type="coiled-coil region" evidence="6">
    <location>
        <begin position="410"/>
        <end position="493"/>
    </location>
</feature>